<comment type="caution">
    <text evidence="2">The sequence shown here is derived from an EMBL/GenBank/DDBJ whole genome shotgun (WGS) entry which is preliminary data.</text>
</comment>
<dbReference type="AlphaFoldDB" id="A0AAW2E3E5"/>
<protein>
    <submittedName>
        <fullName evidence="2">Uncharacterized protein</fullName>
    </submittedName>
</protein>
<sequence length="86" mass="9608">MARAVREFKERGASHLRASKRAKERDNRYIKIESEKNKERCSKQDDVHTTGSCSFAVHTAKKDVPSAQQSPALQKSSAASYQPSSL</sequence>
<feature type="compositionally biased region" description="Basic and acidic residues" evidence="1">
    <location>
        <begin position="1"/>
        <end position="13"/>
    </location>
</feature>
<dbReference type="EMBL" id="JAZDWU010000001">
    <property type="protein sequence ID" value="KAL0017508.1"/>
    <property type="molecule type" value="Genomic_DNA"/>
</dbReference>
<feature type="compositionally biased region" description="Polar residues" evidence="1">
    <location>
        <begin position="66"/>
        <end position="86"/>
    </location>
</feature>
<evidence type="ECO:0000313" key="2">
    <source>
        <dbReference type="EMBL" id="KAL0017508.1"/>
    </source>
</evidence>
<reference evidence="2 3" key="1">
    <citation type="submission" date="2024-01" db="EMBL/GenBank/DDBJ databases">
        <title>A telomere-to-telomere, gap-free genome of sweet tea (Lithocarpus litseifolius).</title>
        <authorList>
            <person name="Zhou J."/>
        </authorList>
    </citation>
    <scope>NUCLEOTIDE SEQUENCE [LARGE SCALE GENOMIC DNA]</scope>
    <source>
        <strain evidence="2">Zhou-2022a</strain>
        <tissue evidence="2">Leaf</tissue>
    </source>
</reference>
<feature type="region of interest" description="Disordered" evidence="1">
    <location>
        <begin position="59"/>
        <end position="86"/>
    </location>
</feature>
<evidence type="ECO:0000313" key="3">
    <source>
        <dbReference type="Proteomes" id="UP001459277"/>
    </source>
</evidence>
<keyword evidence="3" id="KW-1185">Reference proteome</keyword>
<organism evidence="2 3">
    <name type="scientific">Lithocarpus litseifolius</name>
    <dbReference type="NCBI Taxonomy" id="425828"/>
    <lineage>
        <taxon>Eukaryota</taxon>
        <taxon>Viridiplantae</taxon>
        <taxon>Streptophyta</taxon>
        <taxon>Embryophyta</taxon>
        <taxon>Tracheophyta</taxon>
        <taxon>Spermatophyta</taxon>
        <taxon>Magnoliopsida</taxon>
        <taxon>eudicotyledons</taxon>
        <taxon>Gunneridae</taxon>
        <taxon>Pentapetalae</taxon>
        <taxon>rosids</taxon>
        <taxon>fabids</taxon>
        <taxon>Fagales</taxon>
        <taxon>Fagaceae</taxon>
        <taxon>Lithocarpus</taxon>
    </lineage>
</organism>
<dbReference type="Proteomes" id="UP001459277">
    <property type="component" value="Unassembled WGS sequence"/>
</dbReference>
<evidence type="ECO:0000256" key="1">
    <source>
        <dbReference type="SAM" id="MobiDB-lite"/>
    </source>
</evidence>
<gene>
    <name evidence="2" type="ORF">SO802_004577</name>
</gene>
<accession>A0AAW2E3E5</accession>
<name>A0AAW2E3E5_9ROSI</name>
<feature type="region of interest" description="Disordered" evidence="1">
    <location>
        <begin position="1"/>
        <end position="27"/>
    </location>
</feature>
<proteinExistence type="predicted"/>